<feature type="compositionally biased region" description="Basic and acidic residues" evidence="1">
    <location>
        <begin position="34"/>
        <end position="51"/>
    </location>
</feature>
<dbReference type="OrthoDB" id="5561043at2759"/>
<protein>
    <submittedName>
        <fullName evidence="2">Uncharacterized protein</fullName>
    </submittedName>
</protein>
<proteinExistence type="predicted"/>
<feature type="compositionally biased region" description="Basic and acidic residues" evidence="1">
    <location>
        <begin position="78"/>
        <end position="87"/>
    </location>
</feature>
<name>A0A9W4I4A7_PENNA</name>
<feature type="compositionally biased region" description="Gly residues" evidence="1">
    <location>
        <begin position="1"/>
        <end position="11"/>
    </location>
</feature>
<evidence type="ECO:0000256" key="1">
    <source>
        <dbReference type="SAM" id="MobiDB-lite"/>
    </source>
</evidence>
<dbReference type="Proteomes" id="UP001153461">
    <property type="component" value="Unassembled WGS sequence"/>
</dbReference>
<dbReference type="EMBL" id="CAJVNV010000496">
    <property type="protein sequence ID" value="CAG8215883.1"/>
    <property type="molecule type" value="Genomic_DNA"/>
</dbReference>
<feature type="compositionally biased region" description="Polar residues" evidence="1">
    <location>
        <begin position="13"/>
        <end position="29"/>
    </location>
</feature>
<accession>A0A9W4I4A7</accession>
<sequence length="109" mass="12111">MTIGWLKGGCQGALSQGNPDSDDTSTWLNGSIRPHLEKIELPQSHQDDTRKPMSTSTKVIRDQQPVKHEGTLSTHSHSSSDEQRHSGIYDASFENMTRVLTCISHRLPS</sequence>
<feature type="compositionally biased region" description="Basic and acidic residues" evidence="1">
    <location>
        <begin position="59"/>
        <end position="70"/>
    </location>
</feature>
<organism evidence="2 3">
    <name type="scientific">Penicillium nalgiovense</name>
    <dbReference type="NCBI Taxonomy" id="60175"/>
    <lineage>
        <taxon>Eukaryota</taxon>
        <taxon>Fungi</taxon>
        <taxon>Dikarya</taxon>
        <taxon>Ascomycota</taxon>
        <taxon>Pezizomycotina</taxon>
        <taxon>Eurotiomycetes</taxon>
        <taxon>Eurotiomycetidae</taxon>
        <taxon>Eurotiales</taxon>
        <taxon>Aspergillaceae</taxon>
        <taxon>Penicillium</taxon>
    </lineage>
</organism>
<comment type="caution">
    <text evidence="2">The sequence shown here is derived from an EMBL/GenBank/DDBJ whole genome shotgun (WGS) entry which is preliminary data.</text>
</comment>
<feature type="region of interest" description="Disordered" evidence="1">
    <location>
        <begin position="1"/>
        <end position="88"/>
    </location>
</feature>
<dbReference type="AlphaFoldDB" id="A0A9W4I4A7"/>
<reference evidence="2" key="1">
    <citation type="submission" date="2021-07" db="EMBL/GenBank/DDBJ databases">
        <authorList>
            <person name="Branca A.L. A."/>
        </authorList>
    </citation>
    <scope>NUCLEOTIDE SEQUENCE</scope>
</reference>
<evidence type="ECO:0000313" key="3">
    <source>
        <dbReference type="Proteomes" id="UP001153461"/>
    </source>
</evidence>
<evidence type="ECO:0000313" key="2">
    <source>
        <dbReference type="EMBL" id="CAG8215883.1"/>
    </source>
</evidence>
<gene>
    <name evidence="2" type="ORF">PNAL_LOCUS7912</name>
</gene>